<dbReference type="RefSeq" id="WP_058693915.1">
    <property type="nucleotide sequence ID" value="NZ_CABJDW020000003.1"/>
</dbReference>
<dbReference type="AlphaFoldDB" id="A0A4V1GLV0"/>
<proteinExistence type="predicted"/>
<reference evidence="1 2" key="1">
    <citation type="submission" date="2018-05" db="EMBL/GenBank/DDBJ databases">
        <title>Genome comparison of Eubacterium sp.</title>
        <authorList>
            <person name="Feng Y."/>
            <person name="Sanchez-Andrea I."/>
            <person name="Stams A.J.M."/>
            <person name="De Vos W.M."/>
        </authorList>
    </citation>
    <scope>NUCLEOTIDE SEQUENCE [LARGE SCALE GENOMIC DNA]</scope>
    <source>
        <strain evidence="1 2">YI</strain>
    </source>
</reference>
<dbReference type="EMBL" id="CP029487">
    <property type="protein sequence ID" value="QCT71056.1"/>
    <property type="molecule type" value="Genomic_DNA"/>
</dbReference>
<protein>
    <submittedName>
        <fullName evidence="1">Uncharacterized protein</fullName>
    </submittedName>
</protein>
<accession>A0A4V1GLV0</accession>
<evidence type="ECO:0000313" key="2">
    <source>
        <dbReference type="Proteomes" id="UP000218387"/>
    </source>
</evidence>
<sequence>MDAYAAEKIATRKFIEHIGQEFLRQNTKNMTSSSETIGNIFKITWKMDDVNADEVLTTGDEKNETQFVSITVDMENGEVQVVEDTTTE</sequence>
<organism evidence="1 2">
    <name type="scientific">Eubacterium maltosivorans</name>
    <dbReference type="NCBI Taxonomy" id="2041044"/>
    <lineage>
        <taxon>Bacteria</taxon>
        <taxon>Bacillati</taxon>
        <taxon>Bacillota</taxon>
        <taxon>Clostridia</taxon>
        <taxon>Eubacteriales</taxon>
        <taxon>Eubacteriaceae</taxon>
        <taxon>Eubacterium</taxon>
    </lineage>
</organism>
<name>A0A4V1GLV0_EUBML</name>
<keyword evidence="2" id="KW-1185">Reference proteome</keyword>
<gene>
    <name evidence="1" type="ORF">CPZ25_006860</name>
</gene>
<dbReference type="KEGG" id="emt:CPZ25_006860"/>
<dbReference type="Proteomes" id="UP000218387">
    <property type="component" value="Chromosome"/>
</dbReference>
<evidence type="ECO:0000313" key="1">
    <source>
        <dbReference type="EMBL" id="QCT71056.1"/>
    </source>
</evidence>